<evidence type="ECO:0000256" key="5">
    <source>
        <dbReference type="ARBA" id="ARBA00022519"/>
    </source>
</evidence>
<feature type="transmembrane region" description="Helical" evidence="9">
    <location>
        <begin position="291"/>
        <end position="312"/>
    </location>
</feature>
<gene>
    <name evidence="11" type="ORF">CPELLU_LOCUS2442</name>
</gene>
<accession>A0A9N8ZM85</accession>
<feature type="transmembrane region" description="Helical" evidence="9">
    <location>
        <begin position="222"/>
        <end position="244"/>
    </location>
</feature>
<dbReference type="PANTHER" id="PTHR22950">
    <property type="entry name" value="AMINO ACID TRANSPORTER"/>
    <property type="match status" value="1"/>
</dbReference>
<proteinExistence type="inferred from homology"/>
<dbReference type="PANTHER" id="PTHR22950:SF349">
    <property type="entry name" value="AMINO ACID TRANSPORTER TRANSMEMBRANE DOMAIN-CONTAINING PROTEIN"/>
    <property type="match status" value="1"/>
</dbReference>
<organism evidence="11 12">
    <name type="scientific">Cetraspora pellucida</name>
    <dbReference type="NCBI Taxonomy" id="1433469"/>
    <lineage>
        <taxon>Eukaryota</taxon>
        <taxon>Fungi</taxon>
        <taxon>Fungi incertae sedis</taxon>
        <taxon>Mucoromycota</taxon>
        <taxon>Glomeromycotina</taxon>
        <taxon>Glomeromycetes</taxon>
        <taxon>Diversisporales</taxon>
        <taxon>Gigasporaceae</taxon>
        <taxon>Cetraspora</taxon>
    </lineage>
</organism>
<dbReference type="GO" id="GO:0005886">
    <property type="term" value="C:plasma membrane"/>
    <property type="evidence" value="ECO:0007669"/>
    <property type="project" value="UniProtKB-SubCell"/>
</dbReference>
<evidence type="ECO:0000313" key="12">
    <source>
        <dbReference type="Proteomes" id="UP000789759"/>
    </source>
</evidence>
<dbReference type="Proteomes" id="UP000789759">
    <property type="component" value="Unassembled WGS sequence"/>
</dbReference>
<evidence type="ECO:0000256" key="8">
    <source>
        <dbReference type="ARBA" id="ARBA00023136"/>
    </source>
</evidence>
<name>A0A9N8ZM85_9GLOM</name>
<keyword evidence="8 9" id="KW-0472">Membrane</keyword>
<dbReference type="Pfam" id="PF01490">
    <property type="entry name" value="Aa_trans"/>
    <property type="match status" value="1"/>
</dbReference>
<keyword evidence="4" id="KW-1003">Cell membrane</keyword>
<feature type="domain" description="Amino acid transporter transmembrane" evidence="10">
    <location>
        <begin position="169"/>
        <end position="343"/>
    </location>
</feature>
<sequence length="356" mass="39232">MVVTEETSHIYDNGQKSYNTISKDTETGSINNDPGCVVAGSGTLGIPYALLQGGWISLILLILSALMSTYTSIKLIECLGHGKDRKTSVSDLAYEAFGNIGLCVAGFFFNVISLGCPILYLVLSGDNLQTLFSNHGIDLGMQTWVFICASTMCIPFVFLKTMKETAWLSMKKKKDWPKVVMLAKLTITSMYLLIGIPAYLTYGRSTKSPIYLSLPPGFIVDITMIMITIHVLSALPVYQTAFSLELEDYLFANISRESSKIILRTILRLTIVFFTVYIAITVPYFTNIMSLLGAMGNGVLLMILPMLVWIKLFGWNNISSLEKVWAIFILFFALFGAIVGTWDALSALSAEMIGGN</sequence>
<dbReference type="EMBL" id="CAJVQA010001059">
    <property type="protein sequence ID" value="CAG8500889.1"/>
    <property type="molecule type" value="Genomic_DNA"/>
</dbReference>
<feature type="transmembrane region" description="Helical" evidence="9">
    <location>
        <begin position="324"/>
        <end position="342"/>
    </location>
</feature>
<comment type="caution">
    <text evidence="11">The sequence shown here is derived from an EMBL/GenBank/DDBJ whole genome shotgun (WGS) entry which is preliminary data.</text>
</comment>
<dbReference type="GO" id="GO:0005774">
    <property type="term" value="C:vacuolar membrane"/>
    <property type="evidence" value="ECO:0007669"/>
    <property type="project" value="TreeGrafter"/>
</dbReference>
<keyword evidence="3" id="KW-0813">Transport</keyword>
<evidence type="ECO:0000256" key="7">
    <source>
        <dbReference type="ARBA" id="ARBA00022989"/>
    </source>
</evidence>
<dbReference type="Pfam" id="PF03222">
    <property type="entry name" value="Trp_Tyr_perm"/>
    <property type="match status" value="1"/>
</dbReference>
<feature type="transmembrane region" description="Helical" evidence="9">
    <location>
        <begin position="55"/>
        <end position="76"/>
    </location>
</feature>
<feature type="transmembrane region" description="Helical" evidence="9">
    <location>
        <begin position="179"/>
        <end position="202"/>
    </location>
</feature>
<evidence type="ECO:0000256" key="1">
    <source>
        <dbReference type="ARBA" id="ARBA00004429"/>
    </source>
</evidence>
<reference evidence="11" key="1">
    <citation type="submission" date="2021-06" db="EMBL/GenBank/DDBJ databases">
        <authorList>
            <person name="Kallberg Y."/>
            <person name="Tangrot J."/>
            <person name="Rosling A."/>
        </authorList>
    </citation>
    <scope>NUCLEOTIDE SEQUENCE</scope>
    <source>
        <strain evidence="11">FL966</strain>
    </source>
</reference>
<comment type="subcellular location">
    <subcellularLocation>
        <location evidence="1">Cell inner membrane</location>
        <topology evidence="1">Multi-pass membrane protein</topology>
    </subcellularLocation>
</comment>
<evidence type="ECO:0000256" key="2">
    <source>
        <dbReference type="ARBA" id="ARBA00008066"/>
    </source>
</evidence>
<keyword evidence="6 9" id="KW-0812">Transmembrane</keyword>
<evidence type="ECO:0000256" key="3">
    <source>
        <dbReference type="ARBA" id="ARBA00022448"/>
    </source>
</evidence>
<evidence type="ECO:0000256" key="6">
    <source>
        <dbReference type="ARBA" id="ARBA00022692"/>
    </source>
</evidence>
<evidence type="ECO:0000256" key="4">
    <source>
        <dbReference type="ARBA" id="ARBA00022475"/>
    </source>
</evidence>
<dbReference type="AlphaFoldDB" id="A0A9N8ZM85"/>
<evidence type="ECO:0000313" key="11">
    <source>
        <dbReference type="EMBL" id="CAG8500889.1"/>
    </source>
</evidence>
<dbReference type="InterPro" id="IPR013057">
    <property type="entry name" value="AA_transpt_TM"/>
</dbReference>
<comment type="similarity">
    <text evidence="2">Belongs to the amino acid/polyamine transporter 2 family.</text>
</comment>
<protein>
    <submittedName>
        <fullName evidence="11">16735_t:CDS:1</fullName>
    </submittedName>
</protein>
<dbReference type="OrthoDB" id="40134at2759"/>
<evidence type="ECO:0000259" key="10">
    <source>
        <dbReference type="Pfam" id="PF01490"/>
    </source>
</evidence>
<feature type="transmembrane region" description="Helical" evidence="9">
    <location>
        <begin position="265"/>
        <end position="285"/>
    </location>
</feature>
<dbReference type="GO" id="GO:0015179">
    <property type="term" value="F:L-amino acid transmembrane transporter activity"/>
    <property type="evidence" value="ECO:0007669"/>
    <property type="project" value="TreeGrafter"/>
</dbReference>
<keyword evidence="5" id="KW-0997">Cell inner membrane</keyword>
<keyword evidence="7 9" id="KW-1133">Transmembrane helix</keyword>
<dbReference type="InterPro" id="IPR018227">
    <property type="entry name" value="Amino_acid_transport_2"/>
</dbReference>
<keyword evidence="12" id="KW-1185">Reference proteome</keyword>
<feature type="transmembrane region" description="Helical" evidence="9">
    <location>
        <begin position="141"/>
        <end position="159"/>
    </location>
</feature>
<evidence type="ECO:0000256" key="9">
    <source>
        <dbReference type="SAM" id="Phobius"/>
    </source>
</evidence>
<feature type="transmembrane region" description="Helical" evidence="9">
    <location>
        <begin position="97"/>
        <end position="121"/>
    </location>
</feature>